<dbReference type="InterPro" id="IPR021309">
    <property type="entry name" value="YgaP-like_TM"/>
</dbReference>
<protein>
    <submittedName>
        <fullName evidence="2">DUF2892 domain-containing protein</fullName>
    </submittedName>
</protein>
<comment type="caution">
    <text evidence="2">The sequence shown here is derived from an EMBL/GenBank/DDBJ whole genome shotgun (WGS) entry which is preliminary data.</text>
</comment>
<accession>A0A6B2H6R7</accession>
<proteinExistence type="predicted"/>
<dbReference type="Proteomes" id="UP000478546">
    <property type="component" value="Unassembled WGS sequence"/>
</dbReference>
<name>A0A6B2H6R7_9BACT</name>
<organism evidence="2 3">
    <name type="scientific">Pontibacter fetidus</name>
    <dbReference type="NCBI Taxonomy" id="2700082"/>
    <lineage>
        <taxon>Bacteria</taxon>
        <taxon>Pseudomonadati</taxon>
        <taxon>Bacteroidota</taxon>
        <taxon>Cytophagia</taxon>
        <taxon>Cytophagales</taxon>
        <taxon>Hymenobacteraceae</taxon>
        <taxon>Pontibacter</taxon>
    </lineage>
</organism>
<evidence type="ECO:0000259" key="1">
    <source>
        <dbReference type="Pfam" id="PF11127"/>
    </source>
</evidence>
<evidence type="ECO:0000313" key="2">
    <source>
        <dbReference type="EMBL" id="NDK56077.1"/>
    </source>
</evidence>
<reference evidence="2 3" key="1">
    <citation type="submission" date="2020-01" db="EMBL/GenBank/DDBJ databases">
        <authorList>
            <person name="Kim M.K."/>
        </authorList>
    </citation>
    <scope>NUCLEOTIDE SEQUENCE [LARGE SCALE GENOMIC DNA]</scope>
    <source>
        <strain evidence="2 3">BT213</strain>
    </source>
</reference>
<keyword evidence="3" id="KW-1185">Reference proteome</keyword>
<dbReference type="AlphaFoldDB" id="A0A6B2H6R7"/>
<dbReference type="RefSeq" id="WP_162346142.1">
    <property type="nucleotide sequence ID" value="NZ_JAAEAA010000010.1"/>
</dbReference>
<evidence type="ECO:0000313" key="3">
    <source>
        <dbReference type="Proteomes" id="UP000478546"/>
    </source>
</evidence>
<dbReference type="Pfam" id="PF11127">
    <property type="entry name" value="YgaP-like_TM"/>
    <property type="match status" value="1"/>
</dbReference>
<feature type="domain" description="Inner membrane protein YgaP-like transmembrane" evidence="1">
    <location>
        <begin position="1"/>
        <end position="60"/>
    </location>
</feature>
<gene>
    <name evidence="2" type="ORF">GWO68_09120</name>
</gene>
<dbReference type="EMBL" id="JAAEAA010000010">
    <property type="protein sequence ID" value="NDK56077.1"/>
    <property type="molecule type" value="Genomic_DNA"/>
</dbReference>
<sequence length="68" mass="7346">MECNVGLKEQKLRVLAGMAIIGLGAYYNTKALAAIGLIPILTGMIRWCPINQAIGYNGCADELVKDYT</sequence>